<evidence type="ECO:0000256" key="3">
    <source>
        <dbReference type="ARBA" id="ARBA00022738"/>
    </source>
</evidence>
<dbReference type="InterPro" id="IPR008213">
    <property type="entry name" value="CpcD-like_dom"/>
</dbReference>
<evidence type="ECO:0000259" key="8">
    <source>
        <dbReference type="PROSITE" id="PS51441"/>
    </source>
</evidence>
<feature type="region of interest" description="Disordered" evidence="7">
    <location>
        <begin position="489"/>
        <end position="532"/>
    </location>
</feature>
<dbReference type="Proteomes" id="UP000738376">
    <property type="component" value="Unassembled WGS sequence"/>
</dbReference>
<keyword evidence="2" id="KW-0042">Antenna complex</keyword>
<sequence>MKSLDIDSVNTGSDDYRSQPVKIEFTGGIQKGRTQGTIQTVTVAYSSLSKKLQSIHRLGGKIINVSIPRFQAENVDTEHIASDISENIPVIAQALEHIVNVAKGIHDQDIPAISQHVIEQVELIDQNEQYYSIDIGCLESNLDVTQDASAIDLEPVEVISKLGTTTEIVSSEIADSETENTAEVASSEVLESIVESETISEVVSEIAPEEISNNLAEPETTSEKIVEATVETATIPEIVSTKIETNEPKSEHIENTSVVTEPKTVSPQKSKPIALTAKPKKSRASAKNHGFNKREPKHTTHEPIVVDVIDSSHHNVALALEKEPEHLIQQVVEINPNVSVEPVEQASVSIADQEVSEQDLIPKLVIETAPILAESVISNMVADVFTETVTESDLENSEPVIETQEIAVEVVAETFIPEALAPNLETAETVVAVADEALAIKVDAVVNEQLQHEEPIPELKESNLEPSQTGITETVEPLVEDIHAIATENISTSIPQVEAATPLAKPKKSKTASKGFNKPKSPNSSTSRSPRN</sequence>
<feature type="compositionally biased region" description="Polar residues" evidence="7">
    <location>
        <begin position="255"/>
        <end position="269"/>
    </location>
</feature>
<protein>
    <recommendedName>
        <fullName evidence="8">CpcD-like domain-containing protein</fullName>
    </recommendedName>
</protein>
<evidence type="ECO:0000256" key="1">
    <source>
        <dbReference type="ARBA" id="ARBA00004445"/>
    </source>
</evidence>
<feature type="compositionally biased region" description="Low complexity" evidence="7">
    <location>
        <begin position="518"/>
        <end position="532"/>
    </location>
</feature>
<evidence type="ECO:0000256" key="6">
    <source>
        <dbReference type="PROSITE-ProRule" id="PRU00771"/>
    </source>
</evidence>
<comment type="subcellular location">
    <subcellularLocation>
        <location evidence="1">Cellular thylakoid membrane</location>
        <topology evidence="1">Peripheral membrane protein</topology>
        <orientation evidence="1">Cytoplasmic side</orientation>
    </subcellularLocation>
</comment>
<dbReference type="PROSITE" id="PS51441">
    <property type="entry name" value="CPCD_LIKE"/>
    <property type="match status" value="1"/>
</dbReference>
<name>A0ABX1LK27_9CYAN</name>
<keyword evidence="10" id="KW-1185">Reference proteome</keyword>
<dbReference type="EMBL" id="JAAVJL010000001">
    <property type="protein sequence ID" value="NMF56467.1"/>
    <property type="molecule type" value="Genomic_DNA"/>
</dbReference>
<dbReference type="RefSeq" id="WP_169361611.1">
    <property type="nucleotide sequence ID" value="NZ_JAAVJL010000001.1"/>
</dbReference>
<evidence type="ECO:0000313" key="10">
    <source>
        <dbReference type="Proteomes" id="UP000738376"/>
    </source>
</evidence>
<organism evidence="9 10">
    <name type="scientific">Pseudanabaena yagii GIHE-NHR1</name>
    <dbReference type="NCBI Taxonomy" id="2722753"/>
    <lineage>
        <taxon>Bacteria</taxon>
        <taxon>Bacillati</taxon>
        <taxon>Cyanobacteriota</taxon>
        <taxon>Cyanophyceae</taxon>
        <taxon>Pseudanabaenales</taxon>
        <taxon>Pseudanabaenaceae</taxon>
        <taxon>Pseudanabaena</taxon>
        <taxon>Pseudanabaena yagii</taxon>
    </lineage>
</organism>
<feature type="region of interest" description="Disordered" evidence="7">
    <location>
        <begin position="244"/>
        <end position="299"/>
    </location>
</feature>
<evidence type="ECO:0000256" key="7">
    <source>
        <dbReference type="SAM" id="MobiDB-lite"/>
    </source>
</evidence>
<evidence type="ECO:0000313" key="9">
    <source>
        <dbReference type="EMBL" id="NMF56467.1"/>
    </source>
</evidence>
<evidence type="ECO:0000256" key="2">
    <source>
        <dbReference type="ARBA" id="ARBA00022549"/>
    </source>
</evidence>
<keyword evidence="4" id="KW-0793">Thylakoid</keyword>
<evidence type="ECO:0000256" key="5">
    <source>
        <dbReference type="ARBA" id="ARBA00023136"/>
    </source>
</evidence>
<reference evidence="9 10" key="1">
    <citation type="submission" date="2020-03" db="EMBL/GenBank/DDBJ databases">
        <title>Draft Genome Sequence of 2-Methylisoborneol Producing Pseudanabaena yagii Strain GIHE-NHR1 Isolated from North Han River in South Korea.</title>
        <authorList>
            <person name="Jeong J."/>
        </authorList>
    </citation>
    <scope>NUCLEOTIDE SEQUENCE [LARGE SCALE GENOMIC DNA]</scope>
    <source>
        <strain evidence="9 10">GIHE-NHR1</strain>
    </source>
</reference>
<dbReference type="Pfam" id="PF01383">
    <property type="entry name" value="CpcD"/>
    <property type="match status" value="1"/>
</dbReference>
<comment type="caution">
    <text evidence="9">The sequence shown here is derived from an EMBL/GenBank/DDBJ whole genome shotgun (WGS) entry which is preliminary data.</text>
</comment>
<gene>
    <name evidence="9" type="ORF">HC246_00100</name>
</gene>
<feature type="domain" description="CpcD-like" evidence="8">
    <location>
        <begin position="18"/>
        <end position="68"/>
    </location>
</feature>
<dbReference type="SMART" id="SM01094">
    <property type="entry name" value="CpcD"/>
    <property type="match status" value="1"/>
</dbReference>
<evidence type="ECO:0000256" key="4">
    <source>
        <dbReference type="ARBA" id="ARBA00023078"/>
    </source>
</evidence>
<proteinExistence type="predicted"/>
<keyword evidence="5" id="KW-0472">Membrane</keyword>
<keyword evidence="3 6" id="KW-0605">Phycobilisome</keyword>
<feature type="compositionally biased region" description="Basic and acidic residues" evidence="7">
    <location>
        <begin position="244"/>
        <end position="254"/>
    </location>
</feature>
<accession>A0ABX1LK27</accession>